<name>A0A077M548_9MICO</name>
<evidence type="ECO:0000256" key="4">
    <source>
        <dbReference type="ARBA" id="ARBA00022691"/>
    </source>
</evidence>
<dbReference type="GO" id="GO:0032259">
    <property type="term" value="P:methylation"/>
    <property type="evidence" value="ECO:0007669"/>
    <property type="project" value="UniProtKB-KW"/>
</dbReference>
<dbReference type="SUPFAM" id="SSF53790">
    <property type="entry name" value="Tetrapyrrole methylase"/>
    <property type="match status" value="1"/>
</dbReference>
<keyword evidence="3 7" id="KW-0808">Transferase</keyword>
<proteinExistence type="predicted"/>
<sequence length="292" mass="29677">MQVAVPGGAAPRRSTALRDAILIGMETGQLPVDRVRGTAAATAERPGRVALVGGGPGADDLITVRGRRLLAQADVVVTDRLGATGLLAHLPERTKVIDVGKTPGHHPVPQFEINEILVREAKEGQLVVRLKGGDPFVLGRGGEEMLHCAAHGIPVEVVPGVTSAVSVPAAAGIPVTQRGVTASFVMASAHDGPEHVLAAARSAAPDATLVLLMGVSRLAETAAGLIAAGRAPHTPVALIESGWTPAQRTTTTTLERAAADATAAGVRSPAVIVIGDVVAVRDELLALGATNL</sequence>
<keyword evidence="2 7" id="KW-0489">Methyltransferase</keyword>
<protein>
    <recommendedName>
        <fullName evidence="1">uroporphyrinogen-III C-methyltransferase</fullName>
        <ecNumber evidence="1">2.1.1.107</ecNumber>
    </recommendedName>
</protein>
<dbReference type="GO" id="GO:0016491">
    <property type="term" value="F:oxidoreductase activity"/>
    <property type="evidence" value="ECO:0007669"/>
    <property type="project" value="UniProtKB-KW"/>
</dbReference>
<organism evidence="7 8">
    <name type="scientific">Nostocoides jenkinsii Ben 74</name>
    <dbReference type="NCBI Taxonomy" id="1193518"/>
    <lineage>
        <taxon>Bacteria</taxon>
        <taxon>Bacillati</taxon>
        <taxon>Actinomycetota</taxon>
        <taxon>Actinomycetes</taxon>
        <taxon>Micrococcales</taxon>
        <taxon>Intrasporangiaceae</taxon>
        <taxon>Nostocoides</taxon>
    </lineage>
</organism>
<comment type="caution">
    <text evidence="7">The sequence shown here is derived from an EMBL/GenBank/DDBJ whole genome shotgun (WGS) entry which is preliminary data.</text>
</comment>
<dbReference type="PANTHER" id="PTHR45790">
    <property type="entry name" value="SIROHEME SYNTHASE-RELATED"/>
    <property type="match status" value="1"/>
</dbReference>
<dbReference type="AlphaFoldDB" id="A0A077M548"/>
<dbReference type="InterPro" id="IPR014776">
    <property type="entry name" value="4pyrrole_Mease_sub2"/>
</dbReference>
<evidence type="ECO:0000259" key="6">
    <source>
        <dbReference type="Pfam" id="PF00590"/>
    </source>
</evidence>
<dbReference type="CDD" id="cd11642">
    <property type="entry name" value="SUMT"/>
    <property type="match status" value="1"/>
</dbReference>
<dbReference type="InterPro" id="IPR050161">
    <property type="entry name" value="Siro_Cobalamin_biosynth"/>
</dbReference>
<evidence type="ECO:0000256" key="2">
    <source>
        <dbReference type="ARBA" id="ARBA00022603"/>
    </source>
</evidence>
<dbReference type="Gene3D" id="3.40.1010.10">
    <property type="entry name" value="Cobalt-precorrin-4 Transmethylase, Domain 1"/>
    <property type="match status" value="1"/>
</dbReference>
<dbReference type="InterPro" id="IPR035996">
    <property type="entry name" value="4pyrrol_Methylase_sf"/>
</dbReference>
<evidence type="ECO:0000256" key="5">
    <source>
        <dbReference type="ARBA" id="ARBA00023244"/>
    </source>
</evidence>
<keyword evidence="7" id="KW-0456">Lyase</keyword>
<keyword evidence="4" id="KW-0949">S-adenosyl-L-methionine</keyword>
<gene>
    <name evidence="7" type="ORF">BN13_1670009</name>
</gene>
<dbReference type="Gene3D" id="3.30.950.10">
    <property type="entry name" value="Methyltransferase, Cobalt-precorrin-4 Transmethylase, Domain 2"/>
    <property type="match status" value="1"/>
</dbReference>
<dbReference type="PANTHER" id="PTHR45790:SF3">
    <property type="entry name" value="S-ADENOSYL-L-METHIONINE-DEPENDENT UROPORPHYRINOGEN III METHYLTRANSFERASE, CHLOROPLASTIC"/>
    <property type="match status" value="1"/>
</dbReference>
<keyword evidence="5" id="KW-0627">Porphyrin biosynthesis</keyword>
<dbReference type="InterPro" id="IPR014777">
    <property type="entry name" value="4pyrrole_Mease_sub1"/>
</dbReference>
<dbReference type="Proteomes" id="UP000035720">
    <property type="component" value="Unassembled WGS sequence"/>
</dbReference>
<evidence type="ECO:0000313" key="7">
    <source>
        <dbReference type="EMBL" id="CCI52396.1"/>
    </source>
</evidence>
<dbReference type="GO" id="GO:0016829">
    <property type="term" value="F:lyase activity"/>
    <property type="evidence" value="ECO:0007669"/>
    <property type="project" value="UniProtKB-KW"/>
</dbReference>
<dbReference type="GO" id="GO:0019354">
    <property type="term" value="P:siroheme biosynthetic process"/>
    <property type="evidence" value="ECO:0007669"/>
    <property type="project" value="InterPro"/>
</dbReference>
<dbReference type="NCBIfam" id="NF004790">
    <property type="entry name" value="PRK06136.1"/>
    <property type="match status" value="1"/>
</dbReference>
<dbReference type="GO" id="GO:0004851">
    <property type="term" value="F:uroporphyrin-III C-methyltransferase activity"/>
    <property type="evidence" value="ECO:0007669"/>
    <property type="project" value="UniProtKB-EC"/>
</dbReference>
<evidence type="ECO:0000256" key="3">
    <source>
        <dbReference type="ARBA" id="ARBA00022679"/>
    </source>
</evidence>
<dbReference type="EC" id="2.1.1.107" evidence="1"/>
<dbReference type="EMBL" id="CAJC01000076">
    <property type="protein sequence ID" value="CCI52396.1"/>
    <property type="molecule type" value="Genomic_DNA"/>
</dbReference>
<feature type="domain" description="Tetrapyrrole methylase" evidence="6">
    <location>
        <begin position="49"/>
        <end position="257"/>
    </location>
</feature>
<dbReference type="NCBIfam" id="TIGR01469">
    <property type="entry name" value="cobA_cysG_Cterm"/>
    <property type="match status" value="1"/>
</dbReference>
<dbReference type="STRING" id="1193518.BN13_1670009"/>
<accession>A0A077M548</accession>
<keyword evidence="8" id="KW-1185">Reference proteome</keyword>
<dbReference type="InterPro" id="IPR006366">
    <property type="entry name" value="CobA/CysG_C"/>
</dbReference>
<keyword evidence="7" id="KW-0560">Oxidoreductase</keyword>
<dbReference type="FunFam" id="3.40.1010.10:FF:000001">
    <property type="entry name" value="Siroheme synthase"/>
    <property type="match status" value="1"/>
</dbReference>
<reference evidence="7 8" key="1">
    <citation type="journal article" date="2013" name="ISME J.">
        <title>A metabolic model for members of the genus Tetrasphaera involved in enhanced biological phosphorus removal.</title>
        <authorList>
            <person name="Kristiansen R."/>
            <person name="Nguyen H.T.T."/>
            <person name="Saunders A.M."/>
            <person name="Nielsen J.L."/>
            <person name="Wimmer R."/>
            <person name="Le V.Q."/>
            <person name="McIlroy S.J."/>
            <person name="Petrovski S."/>
            <person name="Seviour R.J."/>
            <person name="Calteau A."/>
            <person name="Nielsen K.L."/>
            <person name="Nielsen P.H."/>
        </authorList>
    </citation>
    <scope>NUCLEOTIDE SEQUENCE [LARGE SCALE GENOMIC DNA]</scope>
    <source>
        <strain evidence="7 8">Ben 74</strain>
    </source>
</reference>
<evidence type="ECO:0000256" key="1">
    <source>
        <dbReference type="ARBA" id="ARBA00012162"/>
    </source>
</evidence>
<dbReference type="InterPro" id="IPR000878">
    <property type="entry name" value="4pyrrol_Mease"/>
</dbReference>
<evidence type="ECO:0000313" key="8">
    <source>
        <dbReference type="Proteomes" id="UP000035720"/>
    </source>
</evidence>
<dbReference type="Pfam" id="PF00590">
    <property type="entry name" value="TP_methylase"/>
    <property type="match status" value="1"/>
</dbReference>